<accession>A0AAV8GRI5</accession>
<comment type="caution">
    <text evidence="9">The sequence shown here is derived from an EMBL/GenBank/DDBJ whole genome shotgun (WGS) entry which is preliminary data.</text>
</comment>
<dbReference type="PROSITE" id="PS00292">
    <property type="entry name" value="CYCLINS"/>
    <property type="match status" value="1"/>
</dbReference>
<evidence type="ECO:0000259" key="8">
    <source>
        <dbReference type="SMART" id="SM01332"/>
    </source>
</evidence>
<evidence type="ECO:0000259" key="7">
    <source>
        <dbReference type="SMART" id="SM00385"/>
    </source>
</evidence>
<dbReference type="InterPro" id="IPR036915">
    <property type="entry name" value="Cyclin-like_sf"/>
</dbReference>
<comment type="similarity">
    <text evidence="1">Belongs to the cyclin family. Cyclin AB subfamily.</text>
</comment>
<dbReference type="FunFam" id="1.10.472.10:FF:000032">
    <property type="entry name" value="G2/mitotic-specific cyclin-1"/>
    <property type="match status" value="1"/>
</dbReference>
<feature type="region of interest" description="Disordered" evidence="6">
    <location>
        <begin position="373"/>
        <end position="399"/>
    </location>
</feature>
<sequence length="399" mass="45121">MEVDDQANGETSIPDMDSGDLADPLAEVQYFKEIHEFYWSDESLSCVNPRYMSDQPDINEKMRAVLIDWIFEVHDKLELLQETLFLTVNLVDRFLAIQNISSTKLQLVGVTALLLACKYEEATAPPIEDLIAICVCSYTRAELLEMERLMLNTLQFNMWVPTPYVFLKRFLKAAKSDKKMELLSFFIAKLCLVDFRMLQFKPSILAAAAVFTAQCTLIGCPIWSKCSEVHSRYRQDQLIECSIMMVELQQRSGQGKLTGVYRKFCTAGFGSAAKSVPALFLAGTKTESSSLEYTELLGGNNNEERTPNLNSAVVQSLESSKLDVDDTEMEEMIEDQVEDEGIILDMNTPLAPVEPQEFSEMKEIEAEMKDIYEDQVEDDNGDEVDDGEEGEEMIIAEIQ</sequence>
<dbReference type="InterPro" id="IPR039361">
    <property type="entry name" value="Cyclin"/>
</dbReference>
<dbReference type="InterPro" id="IPR004367">
    <property type="entry name" value="Cyclin_C-dom"/>
</dbReference>
<keyword evidence="10" id="KW-1185">Reference proteome</keyword>
<evidence type="ECO:0000256" key="5">
    <source>
        <dbReference type="RuleBase" id="RU000383"/>
    </source>
</evidence>
<dbReference type="EMBL" id="JAMFTS010000001">
    <property type="protein sequence ID" value="KAJ4806220.1"/>
    <property type="molecule type" value="Genomic_DNA"/>
</dbReference>
<dbReference type="InterPro" id="IPR006671">
    <property type="entry name" value="Cyclin_N"/>
</dbReference>
<feature type="domain" description="Cyclin C-terminal" evidence="8">
    <location>
        <begin position="161"/>
        <end position="278"/>
    </location>
</feature>
<dbReference type="AlphaFoldDB" id="A0AAV8GRI5"/>
<dbReference type="GO" id="GO:0051301">
    <property type="term" value="P:cell division"/>
    <property type="evidence" value="ECO:0007669"/>
    <property type="project" value="UniProtKB-KW"/>
</dbReference>
<dbReference type="PANTHER" id="PTHR10177">
    <property type="entry name" value="CYCLINS"/>
    <property type="match status" value="1"/>
</dbReference>
<feature type="domain" description="Cyclin-like" evidence="7">
    <location>
        <begin position="68"/>
        <end position="152"/>
    </location>
</feature>
<evidence type="ECO:0000256" key="3">
    <source>
        <dbReference type="ARBA" id="ARBA00023127"/>
    </source>
</evidence>
<evidence type="ECO:0000313" key="10">
    <source>
        <dbReference type="Proteomes" id="UP001140206"/>
    </source>
</evidence>
<gene>
    <name evidence="9" type="ORF">LUZ62_018786</name>
</gene>
<evidence type="ECO:0000256" key="1">
    <source>
        <dbReference type="ARBA" id="ARBA00006955"/>
    </source>
</evidence>
<keyword evidence="2" id="KW-0132">Cell division</keyword>
<evidence type="ECO:0000313" key="9">
    <source>
        <dbReference type="EMBL" id="KAJ4806220.1"/>
    </source>
</evidence>
<name>A0AAV8GRI5_9POAL</name>
<keyword evidence="3 5" id="KW-0195">Cyclin</keyword>
<dbReference type="Proteomes" id="UP001140206">
    <property type="component" value="Chromosome 1"/>
</dbReference>
<organism evidence="9 10">
    <name type="scientific">Rhynchospora pubera</name>
    <dbReference type="NCBI Taxonomy" id="906938"/>
    <lineage>
        <taxon>Eukaryota</taxon>
        <taxon>Viridiplantae</taxon>
        <taxon>Streptophyta</taxon>
        <taxon>Embryophyta</taxon>
        <taxon>Tracheophyta</taxon>
        <taxon>Spermatophyta</taxon>
        <taxon>Magnoliopsida</taxon>
        <taxon>Liliopsida</taxon>
        <taxon>Poales</taxon>
        <taxon>Cyperaceae</taxon>
        <taxon>Cyperoideae</taxon>
        <taxon>Rhynchosporeae</taxon>
        <taxon>Rhynchospora</taxon>
    </lineage>
</organism>
<feature type="domain" description="Cyclin-like" evidence="7">
    <location>
        <begin position="165"/>
        <end position="247"/>
    </location>
</feature>
<dbReference type="SUPFAM" id="SSF47954">
    <property type="entry name" value="Cyclin-like"/>
    <property type="match status" value="2"/>
</dbReference>
<dbReference type="Pfam" id="PF02984">
    <property type="entry name" value="Cyclin_C"/>
    <property type="match status" value="1"/>
</dbReference>
<dbReference type="GO" id="GO:0010332">
    <property type="term" value="P:response to gamma radiation"/>
    <property type="evidence" value="ECO:0007669"/>
    <property type="project" value="UniProtKB-ARBA"/>
</dbReference>
<protein>
    <submittedName>
        <fullName evidence="9">Cyclin family protein</fullName>
    </submittedName>
</protein>
<dbReference type="Gene3D" id="1.10.472.10">
    <property type="entry name" value="Cyclin-like"/>
    <property type="match status" value="2"/>
</dbReference>
<dbReference type="Pfam" id="PF00134">
    <property type="entry name" value="Cyclin_N"/>
    <property type="match status" value="1"/>
</dbReference>
<dbReference type="SMART" id="SM01332">
    <property type="entry name" value="Cyclin_C"/>
    <property type="match status" value="1"/>
</dbReference>
<dbReference type="SMART" id="SM00385">
    <property type="entry name" value="CYCLIN"/>
    <property type="match status" value="2"/>
</dbReference>
<evidence type="ECO:0000256" key="6">
    <source>
        <dbReference type="SAM" id="MobiDB-lite"/>
    </source>
</evidence>
<dbReference type="InterPro" id="IPR048258">
    <property type="entry name" value="Cyclins_cyclin-box"/>
</dbReference>
<reference evidence="9" key="1">
    <citation type="submission" date="2022-08" db="EMBL/GenBank/DDBJ databases">
        <authorList>
            <person name="Marques A."/>
        </authorList>
    </citation>
    <scope>NUCLEOTIDE SEQUENCE</scope>
    <source>
        <strain evidence="9">RhyPub2mFocal</strain>
        <tissue evidence="9">Leaves</tissue>
    </source>
</reference>
<keyword evidence="4" id="KW-0131">Cell cycle</keyword>
<proteinExistence type="inferred from homology"/>
<dbReference type="InterPro" id="IPR013763">
    <property type="entry name" value="Cyclin-like_dom"/>
</dbReference>
<feature type="region of interest" description="Disordered" evidence="6">
    <location>
        <begin position="1"/>
        <end position="20"/>
    </location>
</feature>
<evidence type="ECO:0000256" key="2">
    <source>
        <dbReference type="ARBA" id="ARBA00022618"/>
    </source>
</evidence>
<evidence type="ECO:0000256" key="4">
    <source>
        <dbReference type="ARBA" id="ARBA00023306"/>
    </source>
</evidence>